<comment type="subcellular location">
    <subcellularLocation>
        <location evidence="1">Membrane</location>
        <topology evidence="1">Multi-pass membrane protein</topology>
    </subcellularLocation>
</comment>
<feature type="transmembrane region" description="Helical" evidence="7">
    <location>
        <begin position="190"/>
        <end position="211"/>
    </location>
</feature>
<dbReference type="InterPro" id="IPR001046">
    <property type="entry name" value="NRAMP_fam"/>
</dbReference>
<dbReference type="EMBL" id="JAEILT010000024">
    <property type="protein sequence ID" value="MBJ2137814.1"/>
    <property type="molecule type" value="Genomic_DNA"/>
</dbReference>
<accession>A0ABS0WH56</accession>
<dbReference type="RefSeq" id="WP_198825310.1">
    <property type="nucleotide sequence ID" value="NZ_JAEILT010000024.1"/>
</dbReference>
<feature type="transmembrane region" description="Helical" evidence="7">
    <location>
        <begin position="379"/>
        <end position="402"/>
    </location>
</feature>
<gene>
    <name evidence="8" type="ORF">JEU11_15245</name>
</gene>
<evidence type="ECO:0000256" key="6">
    <source>
        <dbReference type="ARBA" id="ARBA00023136"/>
    </source>
</evidence>
<comment type="caution">
    <text evidence="8">The sequence shown here is derived from an EMBL/GenBank/DDBJ whole genome shotgun (WGS) entry which is preliminary data.</text>
</comment>
<evidence type="ECO:0000256" key="2">
    <source>
        <dbReference type="ARBA" id="ARBA00022448"/>
    </source>
</evidence>
<keyword evidence="6 7" id="KW-0472">Membrane</keyword>
<evidence type="ECO:0000256" key="5">
    <source>
        <dbReference type="ARBA" id="ARBA00022989"/>
    </source>
</evidence>
<dbReference type="NCBIfam" id="NF037982">
    <property type="entry name" value="Nramp_1"/>
    <property type="match status" value="1"/>
</dbReference>
<keyword evidence="5 7" id="KW-1133">Transmembrane helix</keyword>
<organism evidence="8 9">
    <name type="scientific">Paraglaciecola chathamensis</name>
    <dbReference type="NCBI Taxonomy" id="368405"/>
    <lineage>
        <taxon>Bacteria</taxon>
        <taxon>Pseudomonadati</taxon>
        <taxon>Pseudomonadota</taxon>
        <taxon>Gammaproteobacteria</taxon>
        <taxon>Alteromonadales</taxon>
        <taxon>Alteromonadaceae</taxon>
        <taxon>Paraglaciecola</taxon>
    </lineage>
</organism>
<keyword evidence="3 7" id="KW-0812">Transmembrane</keyword>
<feature type="transmembrane region" description="Helical" evidence="7">
    <location>
        <begin position="151"/>
        <end position="170"/>
    </location>
</feature>
<protein>
    <submittedName>
        <fullName evidence="8">Nramp family divalent metal transporter</fullName>
    </submittedName>
</protein>
<proteinExistence type="predicted"/>
<evidence type="ECO:0000313" key="8">
    <source>
        <dbReference type="EMBL" id="MBJ2137814.1"/>
    </source>
</evidence>
<feature type="transmembrane region" description="Helical" evidence="7">
    <location>
        <begin position="232"/>
        <end position="254"/>
    </location>
</feature>
<feature type="transmembrane region" description="Helical" evidence="7">
    <location>
        <begin position="84"/>
        <end position="104"/>
    </location>
</feature>
<evidence type="ECO:0000256" key="4">
    <source>
        <dbReference type="ARBA" id="ARBA00022847"/>
    </source>
</evidence>
<evidence type="ECO:0000256" key="3">
    <source>
        <dbReference type="ARBA" id="ARBA00022692"/>
    </source>
</evidence>
<feature type="transmembrane region" description="Helical" evidence="7">
    <location>
        <begin position="342"/>
        <end position="367"/>
    </location>
</feature>
<feature type="transmembrane region" description="Helical" evidence="7">
    <location>
        <begin position="280"/>
        <end position="306"/>
    </location>
</feature>
<dbReference type="Pfam" id="PF01566">
    <property type="entry name" value="Nramp"/>
    <property type="match status" value="1"/>
</dbReference>
<evidence type="ECO:0000256" key="1">
    <source>
        <dbReference type="ARBA" id="ARBA00004141"/>
    </source>
</evidence>
<dbReference type="PANTHER" id="PTHR11706">
    <property type="entry name" value="SOLUTE CARRIER PROTEIN FAMILY 11 MEMBER"/>
    <property type="match status" value="1"/>
</dbReference>
<name>A0ABS0WH56_9ALTE</name>
<feature type="transmembrane region" description="Helical" evidence="7">
    <location>
        <begin position="36"/>
        <end position="54"/>
    </location>
</feature>
<evidence type="ECO:0000256" key="7">
    <source>
        <dbReference type="SAM" id="Phobius"/>
    </source>
</evidence>
<feature type="transmembrane region" description="Helical" evidence="7">
    <location>
        <begin position="318"/>
        <end position="336"/>
    </location>
</feature>
<feature type="transmembrane region" description="Helical" evidence="7">
    <location>
        <begin position="124"/>
        <end position="144"/>
    </location>
</feature>
<reference evidence="8 9" key="1">
    <citation type="submission" date="2020-12" db="EMBL/GenBank/DDBJ databases">
        <title>Draft genome sequences of nine environmental bacterial isolates colonizing plastic.</title>
        <authorList>
            <person name="Borre I."/>
            <person name="Sonnenschein E.C."/>
        </authorList>
    </citation>
    <scope>NUCLEOTIDE SEQUENCE [LARGE SCALE GENOMIC DNA]</scope>
    <source>
        <strain evidence="8 9">IB30</strain>
    </source>
</reference>
<evidence type="ECO:0000313" key="9">
    <source>
        <dbReference type="Proteomes" id="UP000649232"/>
    </source>
</evidence>
<dbReference type="Proteomes" id="UP000649232">
    <property type="component" value="Unassembled WGS sequence"/>
</dbReference>
<dbReference type="PRINTS" id="PR00447">
    <property type="entry name" value="NATRESASSCMP"/>
</dbReference>
<keyword evidence="4" id="KW-0769">Symport</keyword>
<dbReference type="PANTHER" id="PTHR11706:SF33">
    <property type="entry name" value="NATURAL RESISTANCE-ASSOCIATED MACROPHAGE PROTEIN 2"/>
    <property type="match status" value="1"/>
</dbReference>
<keyword evidence="2" id="KW-0813">Transport</keyword>
<sequence>MASLNFLKNVGPGALVAAAFIGPGTVTVCTLAGANFGYTLLWALLFATVATIIFQEMSGRLGTIAQKGLGEALRESLQHSIWKWPLFALIAIALYGGNAAYEAGNLSGAALGVSAILDEPSDNVFTWTIIVIALVAALALWRGSYKQVERLLMALVLFMGVAFISTFIVSRPDLAAFMQGMFTPSIEDESLVTVVALIGTTVVPYNLFLHASAAKARWQGEADLPAARTDSIVSIGLGGLVAMFIVSTAAASLFSRGLGATSAADMAIQLEPLFGSFSKYLLGAGLFAAGLSSSLTAPLATAYAITEIINPNAIIKEKIFRGVSLSVLLVGVVFALSGAKPINIIIGAQFANGLLLPIIAAFLLYTMNNKALLGKHTNGLVANSLGAIVFLVSVGLGVRLVLKSLSVM</sequence>